<evidence type="ECO:0000256" key="2">
    <source>
        <dbReference type="SAM" id="Phobius"/>
    </source>
</evidence>
<evidence type="ECO:0000256" key="1">
    <source>
        <dbReference type="SAM" id="MobiDB-lite"/>
    </source>
</evidence>
<dbReference type="HOGENOM" id="CLU_044461_0_0_4"/>
<reference evidence="3" key="1">
    <citation type="submission" date="2009-04" db="EMBL/GenBank/DDBJ databases">
        <authorList>
            <person name="Weinstock G."/>
            <person name="Sodergren E."/>
            <person name="Clifton S."/>
            <person name="Fulton L."/>
            <person name="Fulton B."/>
            <person name="Courtney L."/>
            <person name="Fronick C."/>
            <person name="Harrison M."/>
            <person name="Strong C."/>
            <person name="Farmer C."/>
            <person name="Delahaunty K."/>
            <person name="Markovic C."/>
            <person name="Hall O."/>
            <person name="Minx P."/>
            <person name="Tomlinson C."/>
            <person name="Mitreva M."/>
            <person name="Nelson J."/>
            <person name="Hou S."/>
            <person name="Wollam A."/>
            <person name="Pepin K.H."/>
            <person name="Johnson M."/>
            <person name="Bhonagiri V."/>
            <person name="Nash W.E."/>
            <person name="Warren W."/>
            <person name="Chinwalla A."/>
            <person name="Mardis E.R."/>
            <person name="Wilson R.K."/>
        </authorList>
    </citation>
    <scope>NUCLEOTIDE SEQUENCE [LARGE SCALE GENOMIC DNA]</scope>
    <source>
        <strain evidence="3">ATCC 51147</strain>
    </source>
</reference>
<dbReference type="EMBL" id="ACJW02000008">
    <property type="protein sequence ID" value="EEP66585.1"/>
    <property type="molecule type" value="Genomic_DNA"/>
</dbReference>
<keyword evidence="4" id="KW-1185">Reference proteome</keyword>
<evidence type="ECO:0000313" key="4">
    <source>
        <dbReference type="Proteomes" id="UP000003009"/>
    </source>
</evidence>
<proteinExistence type="predicted"/>
<sequence>MGKFFSLTKQGVAMDDPIMLGIIAVAVLAVLGAVFLKNKQKASAGKKGKKSSSARSSRNAHADDEDYYSTESEEHENWDTVATTNVVDDTKVSVQDVDTLTEFNVYKQFGYFDKAAESLSAYLAKTPKKDPQLAGELVELWLQAKNVDAATEALTQYQDTLSEEQITQFVKEGLAIDENHLGLRVLAENKLGWSVKKTAEEIGEKTGLGHEEAKPVQPTMRGKRKETETERKQPHKPLVAGRGVISGVSTDEKGAVLAFMEPEQSVKLLKNVLSYDAAVKYMNKAIRKSDKPASLLIDALSLDYRAKNINGFAGHLWNLYYSLGQYGRQVKERMLGWGYTLGQHPVFDRLEAAPNEAALRDLGIQQGWIDGGSLKKARYQALVTEKADVNAEPRTATERILKEAESLLMYGQLDNSMELLENAIAEYPQESQLYITLFDLYERAEEWTRLENLLQELRPKVQTLPEEVVLAMSQLLQRFSNGSFGH</sequence>
<keyword evidence="2" id="KW-0472">Membrane</keyword>
<protein>
    <recommendedName>
        <fullName evidence="5">Tetratricopeptide repeat protein</fullName>
    </recommendedName>
</protein>
<accession>C4GMQ0</accession>
<feature type="transmembrane region" description="Helical" evidence="2">
    <location>
        <begin position="18"/>
        <end position="36"/>
    </location>
</feature>
<dbReference type="STRING" id="629741.GCWU000324_02986"/>
<evidence type="ECO:0008006" key="5">
    <source>
        <dbReference type="Google" id="ProtNLM"/>
    </source>
</evidence>
<keyword evidence="2" id="KW-0812">Transmembrane</keyword>
<dbReference type="InterPro" id="IPR011990">
    <property type="entry name" value="TPR-like_helical_dom_sf"/>
</dbReference>
<name>C4GMQ0_9NEIS</name>
<evidence type="ECO:0000313" key="3">
    <source>
        <dbReference type="EMBL" id="EEP66585.1"/>
    </source>
</evidence>
<keyword evidence="2" id="KW-1133">Transmembrane helix</keyword>
<feature type="region of interest" description="Disordered" evidence="1">
    <location>
        <begin position="46"/>
        <end position="75"/>
    </location>
</feature>
<organism evidence="3 4">
    <name type="scientific">Kingella oralis ATCC 51147</name>
    <dbReference type="NCBI Taxonomy" id="629741"/>
    <lineage>
        <taxon>Bacteria</taxon>
        <taxon>Pseudomonadati</taxon>
        <taxon>Pseudomonadota</taxon>
        <taxon>Betaproteobacteria</taxon>
        <taxon>Neisseriales</taxon>
        <taxon>Neisseriaceae</taxon>
        <taxon>Kingella</taxon>
    </lineage>
</organism>
<dbReference type="Proteomes" id="UP000003009">
    <property type="component" value="Unassembled WGS sequence"/>
</dbReference>
<dbReference type="SUPFAM" id="SSF48452">
    <property type="entry name" value="TPR-like"/>
    <property type="match status" value="1"/>
</dbReference>
<feature type="compositionally biased region" description="Acidic residues" evidence="1">
    <location>
        <begin position="63"/>
        <end position="75"/>
    </location>
</feature>
<comment type="caution">
    <text evidence="3">The sequence shown here is derived from an EMBL/GenBank/DDBJ whole genome shotgun (WGS) entry which is preliminary data.</text>
</comment>
<gene>
    <name evidence="3" type="ORF">GCWU000324_02986</name>
</gene>
<feature type="region of interest" description="Disordered" evidence="1">
    <location>
        <begin position="208"/>
        <end position="235"/>
    </location>
</feature>
<dbReference type="AlphaFoldDB" id="C4GMQ0"/>